<dbReference type="CDD" id="cd09274">
    <property type="entry name" value="RNase_HI_RT_Ty3"/>
    <property type="match status" value="1"/>
</dbReference>
<feature type="domain" description="Reverse transcriptase" evidence="18">
    <location>
        <begin position="362"/>
        <end position="541"/>
    </location>
</feature>
<accession>A0AA38BYY9</accession>
<evidence type="ECO:0000259" key="19">
    <source>
        <dbReference type="PROSITE" id="PS50994"/>
    </source>
</evidence>
<keyword evidence="10" id="KW-0229">DNA integration</keyword>
<feature type="domain" description="Integrase catalytic" evidence="19">
    <location>
        <begin position="762"/>
        <end position="924"/>
    </location>
</feature>
<keyword evidence="13" id="KW-0238">DNA-binding</keyword>
<evidence type="ECO:0000256" key="4">
    <source>
        <dbReference type="ARBA" id="ARBA00022722"/>
    </source>
</evidence>
<proteinExistence type="predicted"/>
<evidence type="ECO:0000256" key="5">
    <source>
        <dbReference type="ARBA" id="ARBA00022723"/>
    </source>
</evidence>
<keyword evidence="8" id="KW-0378">Hydrolase</keyword>
<dbReference type="InterPro" id="IPR056924">
    <property type="entry name" value="SH3_Tf2-1"/>
</dbReference>
<dbReference type="InterPro" id="IPR043128">
    <property type="entry name" value="Rev_trsase/Diguanyl_cyclase"/>
</dbReference>
<dbReference type="InterPro" id="IPR041588">
    <property type="entry name" value="Integrase_H2C2"/>
</dbReference>
<evidence type="ECO:0000256" key="12">
    <source>
        <dbReference type="ARBA" id="ARBA00022932"/>
    </source>
</evidence>
<dbReference type="SUPFAM" id="SSF53098">
    <property type="entry name" value="Ribonuclease H-like"/>
    <property type="match status" value="1"/>
</dbReference>
<feature type="compositionally biased region" description="Acidic residues" evidence="17">
    <location>
        <begin position="145"/>
        <end position="164"/>
    </location>
</feature>
<evidence type="ECO:0000256" key="2">
    <source>
        <dbReference type="ARBA" id="ARBA00022679"/>
    </source>
</evidence>
<dbReference type="AlphaFoldDB" id="A0AA38BYY9"/>
<evidence type="ECO:0000256" key="6">
    <source>
        <dbReference type="ARBA" id="ARBA00022750"/>
    </source>
</evidence>
<dbReference type="GO" id="GO:0004190">
    <property type="term" value="F:aspartic-type endopeptidase activity"/>
    <property type="evidence" value="ECO:0007669"/>
    <property type="project" value="UniProtKB-KW"/>
</dbReference>
<keyword evidence="11" id="KW-0695">RNA-directed DNA polymerase</keyword>
<dbReference type="InterPro" id="IPR036397">
    <property type="entry name" value="RNaseH_sf"/>
</dbReference>
<comment type="caution">
    <text evidence="20">The sequence shown here is derived from an EMBL/GenBank/DDBJ whole genome shotgun (WGS) entry which is preliminary data.</text>
</comment>
<organism evidence="20 21">
    <name type="scientific">Taxus chinensis</name>
    <name type="common">Chinese yew</name>
    <name type="synonym">Taxus wallichiana var. chinensis</name>
    <dbReference type="NCBI Taxonomy" id="29808"/>
    <lineage>
        <taxon>Eukaryota</taxon>
        <taxon>Viridiplantae</taxon>
        <taxon>Streptophyta</taxon>
        <taxon>Embryophyta</taxon>
        <taxon>Tracheophyta</taxon>
        <taxon>Spermatophyta</taxon>
        <taxon>Pinopsida</taxon>
        <taxon>Pinidae</taxon>
        <taxon>Conifers II</taxon>
        <taxon>Cupressales</taxon>
        <taxon>Taxaceae</taxon>
        <taxon>Taxus</taxon>
    </lineage>
</organism>
<name>A0AA38BYY9_TAXCH</name>
<keyword evidence="15" id="KW-0511">Multifunctional enzyme</keyword>
<protein>
    <recommendedName>
        <fullName evidence="22">Ty3/gypsy retrotransposon protein</fullName>
    </recommendedName>
</protein>
<dbReference type="GO" id="GO:0006310">
    <property type="term" value="P:DNA recombination"/>
    <property type="evidence" value="ECO:0007669"/>
    <property type="project" value="UniProtKB-KW"/>
</dbReference>
<evidence type="ECO:0000256" key="16">
    <source>
        <dbReference type="SAM" id="Coils"/>
    </source>
</evidence>
<evidence type="ECO:0000256" key="11">
    <source>
        <dbReference type="ARBA" id="ARBA00022918"/>
    </source>
</evidence>
<evidence type="ECO:0000256" key="1">
    <source>
        <dbReference type="ARBA" id="ARBA00022670"/>
    </source>
</evidence>
<evidence type="ECO:0000256" key="3">
    <source>
        <dbReference type="ARBA" id="ARBA00022695"/>
    </source>
</evidence>
<dbReference type="GO" id="GO:0003677">
    <property type="term" value="F:DNA binding"/>
    <property type="evidence" value="ECO:0007669"/>
    <property type="project" value="UniProtKB-KW"/>
</dbReference>
<evidence type="ECO:0000256" key="8">
    <source>
        <dbReference type="ARBA" id="ARBA00022801"/>
    </source>
</evidence>
<evidence type="ECO:0000256" key="10">
    <source>
        <dbReference type="ARBA" id="ARBA00022908"/>
    </source>
</evidence>
<dbReference type="InterPro" id="IPR000477">
    <property type="entry name" value="RT_dom"/>
</dbReference>
<dbReference type="OMA" id="HIEHEND"/>
<dbReference type="CDD" id="cd01647">
    <property type="entry name" value="RT_LTR"/>
    <property type="match status" value="1"/>
</dbReference>
<keyword evidence="4" id="KW-0540">Nuclease</keyword>
<sequence length="1080" mass="124138">SSVSENYFSQLAKLRQTGTVKDYIHQFQNLSLRVENIPEDNLNDLFLGGLKEQIETEVRMFNPHKVSDSMIMARRAEEKFLSSRKQTVSNIRDRSTLPPSFPRPVRLTPQQIEEKRAKGLCFNCDNKFGPGHKCAEKKLFYIEGPTEEEENEEDEEVEPEEELGDPQPTISCHAISAPECQVMIVDGKTVSCSGKCHNINLAMGDYLLTSNMYAIAMGGADIVLGVQWLTTLGTIEMNFQELFMQFQSEGRNFKLKGLRAKSPQMVSSHQMQKLLRKGAEGFVAQLFSLEAHHSNTFIPADMQAVIDEHSGVFGEMPKGLPPKRDHDHAIQLVPGSQPPNIRPYRYPYMQKSEIEKIVQEMLEAGLIRHSQSAYSSPVVMVRKKDDNWRMCPDYRELNKYTVKDKFPIPVIDDLLDELHGVVYFTKLDLHSGYHQIRIKDEDIHKTTFRTHEGHYEFLVMPFGLTNAPSTFQSLMNSIFKPFLRKFVLVFFDDILIYSKTWEEHLHHVNKVLETLEQHQLYAKPSKCSFGVKEVEYLGHIVSYEGYYRRFVRNYGSIAAPLTTLLKDSFHWNEQATMAFEKLKEAMCTTPVLATPDFSKTFIVECDASGYGMGAVLMQEGRPIAFESRQFKDHDSLKYFLEQRLSSEEKQKWVSKMLGYDFEIIYKKGKENVVVDALSRKDESAQALLCAISVLQEDWIEDARSEWKNDPGGHSGFLKTYHRIKHDFFWEGLKGDVQKFVAECMVCQQNKGETIKSPGLLQPLSIPSQRWEEVSMDFITGLPKSEGKNVIMVVVDRLTKYAHFCALSHPFVASTVATTFRDTIQKLHGTPKIIVSDRDPIFTSNFWTDLFSCLGTQLARSSSYHPQSDGKTEVVNKCLEGYLRCFTSDKQARWVQWLPLAEWWYNTSFHTSSKMSPFLALYGYHPPSITSSLRVQPKVRAVEEHIQHQQEVLSSLRENLAMSQNRMKQQADQHRSERHFEVGDWVFVHLQPYKQMSLKQQKKDNKLSPKYYGPYQVLQKIGNVAYKLELPPANRIHPVFHVSCLKKVIGQTISTQTVLPELDEEGRIILEPECILQTRTK</sequence>
<dbReference type="GO" id="GO:0003964">
    <property type="term" value="F:RNA-directed DNA polymerase activity"/>
    <property type="evidence" value="ECO:0007669"/>
    <property type="project" value="UniProtKB-KW"/>
</dbReference>
<evidence type="ECO:0008006" key="22">
    <source>
        <dbReference type="Google" id="ProtNLM"/>
    </source>
</evidence>
<evidence type="ECO:0000259" key="18">
    <source>
        <dbReference type="PROSITE" id="PS50878"/>
    </source>
</evidence>
<feature type="coiled-coil region" evidence="16">
    <location>
        <begin position="938"/>
        <end position="972"/>
    </location>
</feature>
<keyword evidence="5" id="KW-0479">Metal-binding</keyword>
<feature type="region of interest" description="Disordered" evidence="17">
    <location>
        <begin position="145"/>
        <end position="167"/>
    </location>
</feature>
<evidence type="ECO:0000313" key="21">
    <source>
        <dbReference type="Proteomes" id="UP000824469"/>
    </source>
</evidence>
<dbReference type="Gene3D" id="3.10.10.10">
    <property type="entry name" value="HIV Type 1 Reverse Transcriptase, subunit A, domain 1"/>
    <property type="match status" value="1"/>
</dbReference>
<dbReference type="PANTHER" id="PTHR37984">
    <property type="entry name" value="PROTEIN CBG26694"/>
    <property type="match status" value="1"/>
</dbReference>
<dbReference type="Pfam" id="PF00078">
    <property type="entry name" value="RVT_1"/>
    <property type="match status" value="1"/>
</dbReference>
<keyword evidence="2" id="KW-0808">Transferase</keyword>
<feature type="region of interest" description="Disordered" evidence="17">
    <location>
        <begin position="83"/>
        <end position="105"/>
    </location>
</feature>
<keyword evidence="6" id="KW-0064">Aspartyl protease</keyword>
<evidence type="ECO:0000256" key="9">
    <source>
        <dbReference type="ARBA" id="ARBA00022842"/>
    </source>
</evidence>
<keyword evidence="12" id="KW-0239">DNA-directed DNA polymerase</keyword>
<reference evidence="20 21" key="1">
    <citation type="journal article" date="2021" name="Nat. Plants">
        <title>The Taxus genome provides insights into paclitaxel biosynthesis.</title>
        <authorList>
            <person name="Xiong X."/>
            <person name="Gou J."/>
            <person name="Liao Q."/>
            <person name="Li Y."/>
            <person name="Zhou Q."/>
            <person name="Bi G."/>
            <person name="Li C."/>
            <person name="Du R."/>
            <person name="Wang X."/>
            <person name="Sun T."/>
            <person name="Guo L."/>
            <person name="Liang H."/>
            <person name="Lu P."/>
            <person name="Wu Y."/>
            <person name="Zhang Z."/>
            <person name="Ro D.K."/>
            <person name="Shang Y."/>
            <person name="Huang S."/>
            <person name="Yan J."/>
        </authorList>
    </citation>
    <scope>NUCLEOTIDE SEQUENCE [LARGE SCALE GENOMIC DNA]</scope>
    <source>
        <strain evidence="20">Ta-2019</strain>
    </source>
</reference>
<dbReference type="FunFam" id="3.10.10.10:FF:000007">
    <property type="entry name" value="Retrovirus-related Pol polyprotein from transposon 17.6-like Protein"/>
    <property type="match status" value="1"/>
</dbReference>
<gene>
    <name evidence="20" type="ORF">KI387_043143</name>
</gene>
<dbReference type="Pfam" id="PF17921">
    <property type="entry name" value="Integrase_H2C2"/>
    <property type="match status" value="1"/>
</dbReference>
<dbReference type="SUPFAM" id="SSF56672">
    <property type="entry name" value="DNA/RNA polymerases"/>
    <property type="match status" value="1"/>
</dbReference>
<dbReference type="GO" id="GO:0006508">
    <property type="term" value="P:proteolysis"/>
    <property type="evidence" value="ECO:0007669"/>
    <property type="project" value="UniProtKB-KW"/>
</dbReference>
<dbReference type="PROSITE" id="PS50878">
    <property type="entry name" value="RT_POL"/>
    <property type="match status" value="1"/>
</dbReference>
<dbReference type="EMBL" id="JAHRHJ020003465">
    <property type="protein sequence ID" value="KAH9291675.1"/>
    <property type="molecule type" value="Genomic_DNA"/>
</dbReference>
<dbReference type="InterPro" id="IPR043502">
    <property type="entry name" value="DNA/RNA_pol_sf"/>
</dbReference>
<dbReference type="Proteomes" id="UP000824469">
    <property type="component" value="Unassembled WGS sequence"/>
</dbReference>
<evidence type="ECO:0000256" key="13">
    <source>
        <dbReference type="ARBA" id="ARBA00023125"/>
    </source>
</evidence>
<dbReference type="GO" id="GO:0015074">
    <property type="term" value="P:DNA integration"/>
    <property type="evidence" value="ECO:0007669"/>
    <property type="project" value="UniProtKB-KW"/>
</dbReference>
<dbReference type="InterPro" id="IPR012337">
    <property type="entry name" value="RNaseH-like_sf"/>
</dbReference>
<evidence type="ECO:0000313" key="20">
    <source>
        <dbReference type="EMBL" id="KAH9291675.1"/>
    </source>
</evidence>
<dbReference type="Pfam" id="PF17919">
    <property type="entry name" value="RT_RNaseH_2"/>
    <property type="match status" value="1"/>
</dbReference>
<keyword evidence="16" id="KW-0175">Coiled coil</keyword>
<evidence type="ECO:0000256" key="14">
    <source>
        <dbReference type="ARBA" id="ARBA00023172"/>
    </source>
</evidence>
<evidence type="ECO:0000256" key="15">
    <source>
        <dbReference type="ARBA" id="ARBA00023268"/>
    </source>
</evidence>
<dbReference type="GO" id="GO:0004519">
    <property type="term" value="F:endonuclease activity"/>
    <property type="evidence" value="ECO:0007669"/>
    <property type="project" value="UniProtKB-KW"/>
</dbReference>
<dbReference type="InterPro" id="IPR050951">
    <property type="entry name" value="Retrovirus_Pol_polyprotein"/>
</dbReference>
<keyword evidence="1" id="KW-0645">Protease</keyword>
<dbReference type="Gene3D" id="3.30.420.10">
    <property type="entry name" value="Ribonuclease H-like superfamily/Ribonuclease H"/>
    <property type="match status" value="1"/>
</dbReference>
<keyword evidence="7" id="KW-0255">Endonuclease</keyword>
<evidence type="ECO:0000256" key="17">
    <source>
        <dbReference type="SAM" id="MobiDB-lite"/>
    </source>
</evidence>
<dbReference type="PROSITE" id="PS50994">
    <property type="entry name" value="INTEGRASE"/>
    <property type="match status" value="1"/>
</dbReference>
<dbReference type="GO" id="GO:0046872">
    <property type="term" value="F:metal ion binding"/>
    <property type="evidence" value="ECO:0007669"/>
    <property type="project" value="UniProtKB-KW"/>
</dbReference>
<keyword evidence="3" id="KW-0548">Nucleotidyltransferase</keyword>
<dbReference type="PANTHER" id="PTHR37984:SF5">
    <property type="entry name" value="PROTEIN NYNRIN-LIKE"/>
    <property type="match status" value="1"/>
</dbReference>
<dbReference type="Pfam" id="PF24626">
    <property type="entry name" value="SH3_Tf2-1"/>
    <property type="match status" value="1"/>
</dbReference>
<dbReference type="InterPro" id="IPR041577">
    <property type="entry name" value="RT_RNaseH_2"/>
</dbReference>
<feature type="non-terminal residue" evidence="20">
    <location>
        <position position="1080"/>
    </location>
</feature>
<dbReference type="InterPro" id="IPR001584">
    <property type="entry name" value="Integrase_cat-core"/>
</dbReference>
<evidence type="ECO:0000256" key="7">
    <source>
        <dbReference type="ARBA" id="ARBA00022759"/>
    </source>
</evidence>
<keyword evidence="14" id="KW-0233">DNA recombination</keyword>
<dbReference type="Gene3D" id="1.10.340.70">
    <property type="match status" value="1"/>
</dbReference>
<dbReference type="GO" id="GO:0003887">
    <property type="term" value="F:DNA-directed DNA polymerase activity"/>
    <property type="evidence" value="ECO:0007669"/>
    <property type="project" value="UniProtKB-KW"/>
</dbReference>
<keyword evidence="9" id="KW-0460">Magnesium</keyword>
<keyword evidence="21" id="KW-1185">Reference proteome</keyword>
<dbReference type="Gene3D" id="3.30.70.270">
    <property type="match status" value="1"/>
</dbReference>